<dbReference type="STRING" id="1077348.A0A2G8S159"/>
<name>A0A2G8S159_9APHY</name>
<dbReference type="InterPro" id="IPR010730">
    <property type="entry name" value="HET"/>
</dbReference>
<organism evidence="4 5">
    <name type="scientific">Ganoderma sinense ZZ0214-1</name>
    <dbReference type="NCBI Taxonomy" id="1077348"/>
    <lineage>
        <taxon>Eukaryota</taxon>
        <taxon>Fungi</taxon>
        <taxon>Dikarya</taxon>
        <taxon>Basidiomycota</taxon>
        <taxon>Agaricomycotina</taxon>
        <taxon>Agaricomycetes</taxon>
        <taxon>Polyporales</taxon>
        <taxon>Polyporaceae</taxon>
        <taxon>Ganoderma</taxon>
    </lineage>
</organism>
<keyword evidence="5" id="KW-1185">Reference proteome</keyword>
<evidence type="ECO:0000256" key="1">
    <source>
        <dbReference type="SAM" id="MobiDB-lite"/>
    </source>
</evidence>
<sequence>MRLLETETGQFAEFTDLADLRYAILSHTWDPSGEQTYRELRKLRKAFTPEDLPLSASIPDHGTIDSESAKDHLRVSMRQSATWSEPEVASSSEPPSPSDTYSSTDTMRASSFLDDGRISLKIRMACAVAREHGYRYIWIDSCCIDKSSSTELSEAINSMYLWYSRATICYAWLADVPDDDEPDAEDSAFRRSRWFTRGWTLQELIAPRLVIFLSDQWSALGTKATLAAVVEEVTRIDQAVLLHQKSLEEVGVAERMSWASERATTRVEDQAYALLGIFDINMPTLYGEGTRAFRRLQEEILKRIPDQSLFAWGDAYLEPLPEAEDALLDQRRFVCLTKYSARSLFAASPAEFLRSGSIRPVPHNAYLRRLGLSNVPLPEYASSPYGTRLQIPILPISLCLPPWSVSYQEHSQTSDWCFALLACEHSRRPGHLLARVCRVVPSIHSQVEELHSGFVAITQARRYSDYPKSFTLSPSQIVQFRSDIASKTIYLPHQQRIVSPSPNPTIVSRAFKLSLSPWASSVLQKQGYDIAFRNPTQISPSTYGLFLSRDDYTLKMEFEYSQDSFVSQEGLRFAIWDFHLDATLSTPQSDSEAPRPCHQVWWETQSGFPDFELVDPLGNEVTLQLGLDAAPGSPDNSFDLRIEVIHRRTIHRERIFSAAA</sequence>
<dbReference type="AlphaFoldDB" id="A0A2G8S159"/>
<dbReference type="EMBL" id="AYKW01000034">
    <property type="protein sequence ID" value="PIL27510.1"/>
    <property type="molecule type" value="Genomic_DNA"/>
</dbReference>
<dbReference type="Pfam" id="PF06985">
    <property type="entry name" value="HET"/>
    <property type="match status" value="1"/>
</dbReference>
<feature type="compositionally biased region" description="Low complexity" evidence="1">
    <location>
        <begin position="84"/>
        <end position="103"/>
    </location>
</feature>
<feature type="domain" description="DUF8212" evidence="3">
    <location>
        <begin position="291"/>
        <end position="494"/>
    </location>
</feature>
<dbReference type="PANTHER" id="PTHR10622:SF10">
    <property type="entry name" value="HET DOMAIN-CONTAINING PROTEIN"/>
    <property type="match status" value="1"/>
</dbReference>
<dbReference type="InterPro" id="IPR058525">
    <property type="entry name" value="DUF8212"/>
</dbReference>
<proteinExistence type="predicted"/>
<evidence type="ECO:0000259" key="3">
    <source>
        <dbReference type="Pfam" id="PF26640"/>
    </source>
</evidence>
<comment type="caution">
    <text evidence="4">The sequence shown here is derived from an EMBL/GenBank/DDBJ whole genome shotgun (WGS) entry which is preliminary data.</text>
</comment>
<gene>
    <name evidence="4" type="ORF">GSI_10661</name>
</gene>
<accession>A0A2G8S159</accession>
<evidence type="ECO:0000259" key="2">
    <source>
        <dbReference type="Pfam" id="PF06985"/>
    </source>
</evidence>
<dbReference type="PANTHER" id="PTHR10622">
    <property type="entry name" value="HET DOMAIN-CONTAINING PROTEIN"/>
    <property type="match status" value="1"/>
</dbReference>
<protein>
    <submittedName>
        <fullName evidence="4">Uncharacterized protein</fullName>
    </submittedName>
</protein>
<dbReference type="Proteomes" id="UP000230002">
    <property type="component" value="Unassembled WGS sequence"/>
</dbReference>
<evidence type="ECO:0000313" key="5">
    <source>
        <dbReference type="Proteomes" id="UP000230002"/>
    </source>
</evidence>
<evidence type="ECO:0000313" key="4">
    <source>
        <dbReference type="EMBL" id="PIL27510.1"/>
    </source>
</evidence>
<dbReference type="Pfam" id="PF26640">
    <property type="entry name" value="DUF8212"/>
    <property type="match status" value="1"/>
</dbReference>
<reference evidence="4 5" key="1">
    <citation type="journal article" date="2015" name="Sci. Rep.">
        <title>Chromosome-level genome map provides insights into diverse defense mechanisms in the medicinal fungus Ganoderma sinense.</title>
        <authorList>
            <person name="Zhu Y."/>
            <person name="Xu J."/>
            <person name="Sun C."/>
            <person name="Zhou S."/>
            <person name="Xu H."/>
            <person name="Nelson D.R."/>
            <person name="Qian J."/>
            <person name="Song J."/>
            <person name="Luo H."/>
            <person name="Xiang L."/>
            <person name="Li Y."/>
            <person name="Xu Z."/>
            <person name="Ji A."/>
            <person name="Wang L."/>
            <person name="Lu S."/>
            <person name="Hayward A."/>
            <person name="Sun W."/>
            <person name="Li X."/>
            <person name="Schwartz D.C."/>
            <person name="Wang Y."/>
            <person name="Chen S."/>
        </authorList>
    </citation>
    <scope>NUCLEOTIDE SEQUENCE [LARGE SCALE GENOMIC DNA]</scope>
    <source>
        <strain evidence="4 5">ZZ0214-1</strain>
    </source>
</reference>
<feature type="region of interest" description="Disordered" evidence="1">
    <location>
        <begin position="81"/>
        <end position="105"/>
    </location>
</feature>
<dbReference type="OrthoDB" id="10325070at2759"/>
<feature type="domain" description="Heterokaryon incompatibility" evidence="2">
    <location>
        <begin position="111"/>
        <end position="179"/>
    </location>
</feature>